<reference evidence="1 2" key="2">
    <citation type="journal article" date="2022" name="Mol. Ecol. Resour.">
        <title>The genomes of chicory, endive, great burdock and yacon provide insights into Asteraceae paleo-polyploidization history and plant inulin production.</title>
        <authorList>
            <person name="Fan W."/>
            <person name="Wang S."/>
            <person name="Wang H."/>
            <person name="Wang A."/>
            <person name="Jiang F."/>
            <person name="Liu H."/>
            <person name="Zhao H."/>
            <person name="Xu D."/>
            <person name="Zhang Y."/>
        </authorList>
    </citation>
    <scope>NUCLEOTIDE SEQUENCE [LARGE SCALE GENOMIC DNA]</scope>
    <source>
        <strain evidence="2">cv. Niubang</strain>
    </source>
</reference>
<dbReference type="Proteomes" id="UP001055879">
    <property type="component" value="Linkage Group LG04"/>
</dbReference>
<proteinExistence type="predicted"/>
<gene>
    <name evidence="1" type="ORF">L6452_13251</name>
</gene>
<organism evidence="1 2">
    <name type="scientific">Arctium lappa</name>
    <name type="common">Greater burdock</name>
    <name type="synonym">Lappa major</name>
    <dbReference type="NCBI Taxonomy" id="4217"/>
    <lineage>
        <taxon>Eukaryota</taxon>
        <taxon>Viridiplantae</taxon>
        <taxon>Streptophyta</taxon>
        <taxon>Embryophyta</taxon>
        <taxon>Tracheophyta</taxon>
        <taxon>Spermatophyta</taxon>
        <taxon>Magnoliopsida</taxon>
        <taxon>eudicotyledons</taxon>
        <taxon>Gunneridae</taxon>
        <taxon>Pentapetalae</taxon>
        <taxon>asterids</taxon>
        <taxon>campanulids</taxon>
        <taxon>Asterales</taxon>
        <taxon>Asteraceae</taxon>
        <taxon>Carduoideae</taxon>
        <taxon>Cardueae</taxon>
        <taxon>Arctiinae</taxon>
        <taxon>Arctium</taxon>
    </lineage>
</organism>
<protein>
    <submittedName>
        <fullName evidence="1">Uncharacterized protein</fullName>
    </submittedName>
</protein>
<accession>A0ACB9CHQ4</accession>
<reference evidence="2" key="1">
    <citation type="journal article" date="2022" name="Mol. Ecol. Resour.">
        <title>The genomes of chicory, endive, great burdock and yacon provide insights into Asteraceae palaeo-polyploidization history and plant inulin production.</title>
        <authorList>
            <person name="Fan W."/>
            <person name="Wang S."/>
            <person name="Wang H."/>
            <person name="Wang A."/>
            <person name="Jiang F."/>
            <person name="Liu H."/>
            <person name="Zhao H."/>
            <person name="Xu D."/>
            <person name="Zhang Y."/>
        </authorList>
    </citation>
    <scope>NUCLEOTIDE SEQUENCE [LARGE SCALE GENOMIC DNA]</scope>
    <source>
        <strain evidence="2">cv. Niubang</strain>
    </source>
</reference>
<name>A0ACB9CHQ4_ARCLA</name>
<evidence type="ECO:0000313" key="1">
    <source>
        <dbReference type="EMBL" id="KAI3733795.1"/>
    </source>
</evidence>
<sequence>MRSSKMKPLLQQRQKMTGSVTSRVEEMEDSMGVLKKDVHTMMWQMQLMLQRQEEAMKKLASTKRSNDEEVTSPRRRSTEKWVLRDELH</sequence>
<comment type="caution">
    <text evidence="1">The sequence shown here is derived from an EMBL/GenBank/DDBJ whole genome shotgun (WGS) entry which is preliminary data.</text>
</comment>
<keyword evidence="2" id="KW-1185">Reference proteome</keyword>
<dbReference type="EMBL" id="CM042050">
    <property type="protein sequence ID" value="KAI3733795.1"/>
    <property type="molecule type" value="Genomic_DNA"/>
</dbReference>
<evidence type="ECO:0000313" key="2">
    <source>
        <dbReference type="Proteomes" id="UP001055879"/>
    </source>
</evidence>